<protein>
    <recommendedName>
        <fullName evidence="3">Antitoxin</fullName>
    </recommendedName>
</protein>
<evidence type="ECO:0000313" key="2">
    <source>
        <dbReference type="Proteomes" id="UP000789359"/>
    </source>
</evidence>
<accession>A0ABN7K9C2</accession>
<keyword evidence="2" id="KW-1185">Reference proteome</keyword>
<reference evidence="1 2" key="1">
    <citation type="submission" date="2020-11" db="EMBL/GenBank/DDBJ databases">
        <authorList>
            <person name="Peeters C."/>
        </authorList>
    </citation>
    <scope>NUCLEOTIDE SEQUENCE [LARGE SCALE GENOMIC DNA]</scope>
    <source>
        <strain evidence="1 2">LMG 8286</strain>
    </source>
</reference>
<name>A0ABN7K9C2_9BACT</name>
<gene>
    <name evidence="1" type="ORF">LMG8286_01625</name>
</gene>
<comment type="caution">
    <text evidence="1">The sequence shown here is derived from an EMBL/GenBank/DDBJ whole genome shotgun (WGS) entry which is preliminary data.</text>
</comment>
<sequence>MQEIKANLTASISELKKSPAQIISEAGNEVVAILNHNIVSSYLVPSGVFESMAKKVELYDALNVAKKTTHSFEM</sequence>
<dbReference type="Proteomes" id="UP000789359">
    <property type="component" value="Unassembled WGS sequence"/>
</dbReference>
<evidence type="ECO:0000313" key="1">
    <source>
        <dbReference type="EMBL" id="CAD7289040.1"/>
    </source>
</evidence>
<proteinExistence type="predicted"/>
<organism evidence="1 2">
    <name type="scientific">Campylobacter suis</name>
    <dbReference type="NCBI Taxonomy" id="2790657"/>
    <lineage>
        <taxon>Bacteria</taxon>
        <taxon>Pseudomonadati</taxon>
        <taxon>Campylobacterota</taxon>
        <taxon>Epsilonproteobacteria</taxon>
        <taxon>Campylobacterales</taxon>
        <taxon>Campylobacteraceae</taxon>
        <taxon>Campylobacter</taxon>
    </lineage>
</organism>
<dbReference type="EMBL" id="CAJHOE010000005">
    <property type="protein sequence ID" value="CAD7289040.1"/>
    <property type="molecule type" value="Genomic_DNA"/>
</dbReference>
<dbReference type="RefSeq" id="WP_230057366.1">
    <property type="nucleotide sequence ID" value="NZ_CAJHOE010000005.1"/>
</dbReference>
<evidence type="ECO:0008006" key="3">
    <source>
        <dbReference type="Google" id="ProtNLM"/>
    </source>
</evidence>